<sequence length="166" mass="19460">MEMTARQREEKVVARKVWKIVRIVLMMVRKGMEKSKVGVELNLLLKRGTKAIANSILQRHRNDGVYPGDYEFSCSNTPLHFHLIKRSKNSYHDVSTVHKAMLEILTNTIEASPLPIRRKLPITDSPFPFKDKDQDQDQVDVAAEEFIKRFYKDLHLQRTSPYHWDI</sequence>
<reference evidence="1 2" key="1">
    <citation type="submission" date="2024-01" db="EMBL/GenBank/DDBJ databases">
        <title>The genomes of 5 underutilized Papilionoideae crops provide insights into root nodulation and disease resistanc.</title>
        <authorList>
            <person name="Jiang F."/>
        </authorList>
    </citation>
    <scope>NUCLEOTIDE SEQUENCE [LARGE SCALE GENOMIC DNA]</scope>
    <source>
        <strain evidence="1">DUOXIRENSHENG_FW03</strain>
        <tissue evidence="1">Leaves</tissue>
    </source>
</reference>
<dbReference type="InterPro" id="IPR008480">
    <property type="entry name" value="DUF761_pln"/>
</dbReference>
<comment type="caution">
    <text evidence="1">The sequence shown here is derived from an EMBL/GenBank/DDBJ whole genome shotgun (WGS) entry which is preliminary data.</text>
</comment>
<organism evidence="1 2">
    <name type="scientific">Psophocarpus tetragonolobus</name>
    <name type="common">Winged bean</name>
    <name type="synonym">Dolichos tetragonolobus</name>
    <dbReference type="NCBI Taxonomy" id="3891"/>
    <lineage>
        <taxon>Eukaryota</taxon>
        <taxon>Viridiplantae</taxon>
        <taxon>Streptophyta</taxon>
        <taxon>Embryophyta</taxon>
        <taxon>Tracheophyta</taxon>
        <taxon>Spermatophyta</taxon>
        <taxon>Magnoliopsida</taxon>
        <taxon>eudicotyledons</taxon>
        <taxon>Gunneridae</taxon>
        <taxon>Pentapetalae</taxon>
        <taxon>rosids</taxon>
        <taxon>fabids</taxon>
        <taxon>Fabales</taxon>
        <taxon>Fabaceae</taxon>
        <taxon>Papilionoideae</taxon>
        <taxon>50 kb inversion clade</taxon>
        <taxon>NPAAA clade</taxon>
        <taxon>indigoferoid/millettioid clade</taxon>
        <taxon>Phaseoleae</taxon>
        <taxon>Psophocarpus</taxon>
    </lineage>
</organism>
<dbReference type="Pfam" id="PF05553">
    <property type="entry name" value="DUF761"/>
    <property type="match status" value="1"/>
</dbReference>
<name>A0AAN9RP19_PSOTE</name>
<evidence type="ECO:0000313" key="1">
    <source>
        <dbReference type="EMBL" id="KAK7379971.1"/>
    </source>
</evidence>
<gene>
    <name evidence="1" type="ORF">VNO78_32272</name>
</gene>
<evidence type="ECO:0000313" key="2">
    <source>
        <dbReference type="Proteomes" id="UP001386955"/>
    </source>
</evidence>
<dbReference type="Proteomes" id="UP001386955">
    <property type="component" value="Unassembled WGS sequence"/>
</dbReference>
<dbReference type="EMBL" id="JAYMYS010000009">
    <property type="protein sequence ID" value="KAK7379971.1"/>
    <property type="molecule type" value="Genomic_DNA"/>
</dbReference>
<keyword evidence="2" id="KW-1185">Reference proteome</keyword>
<dbReference type="PANTHER" id="PTHR33265">
    <property type="entry name" value="AVR9/CF-9 RAPIDLY ELICITED PROTEIN-RELATED"/>
    <property type="match status" value="1"/>
</dbReference>
<protein>
    <submittedName>
        <fullName evidence="1">Uncharacterized protein</fullName>
    </submittedName>
</protein>
<proteinExistence type="predicted"/>
<dbReference type="AlphaFoldDB" id="A0AAN9RP19"/>
<accession>A0AAN9RP19</accession>
<dbReference type="PANTHER" id="PTHR33265:SF45">
    <property type="entry name" value="AVR9_CF-9 RAPIDLY ELICITED PROTEIN"/>
    <property type="match status" value="1"/>
</dbReference>